<comment type="caution">
    <text evidence="8">The sequence shown here is derived from an EMBL/GenBank/DDBJ whole genome shotgun (WGS) entry which is preliminary data.</text>
</comment>
<dbReference type="GO" id="GO:0005886">
    <property type="term" value="C:plasma membrane"/>
    <property type="evidence" value="ECO:0007669"/>
    <property type="project" value="UniProtKB-SubCell"/>
</dbReference>
<dbReference type="PANTHER" id="PTHR43124">
    <property type="entry name" value="PURINE EFFLUX PUMP PBUE"/>
    <property type="match status" value="1"/>
</dbReference>
<dbReference type="GO" id="GO:0022857">
    <property type="term" value="F:transmembrane transporter activity"/>
    <property type="evidence" value="ECO:0007669"/>
    <property type="project" value="InterPro"/>
</dbReference>
<dbReference type="InterPro" id="IPR011701">
    <property type="entry name" value="MFS"/>
</dbReference>
<accession>A0A939P8L0</accession>
<dbReference type="Proteomes" id="UP000669179">
    <property type="component" value="Unassembled WGS sequence"/>
</dbReference>
<evidence type="ECO:0000256" key="6">
    <source>
        <dbReference type="SAM" id="Phobius"/>
    </source>
</evidence>
<feature type="transmembrane region" description="Helical" evidence="6">
    <location>
        <begin position="300"/>
        <end position="318"/>
    </location>
</feature>
<evidence type="ECO:0000256" key="4">
    <source>
        <dbReference type="ARBA" id="ARBA00022989"/>
    </source>
</evidence>
<evidence type="ECO:0000259" key="7">
    <source>
        <dbReference type="PROSITE" id="PS50850"/>
    </source>
</evidence>
<dbReference type="CDD" id="cd17324">
    <property type="entry name" value="MFS_NepI_like"/>
    <property type="match status" value="1"/>
</dbReference>
<keyword evidence="4 6" id="KW-1133">Transmembrane helix</keyword>
<dbReference type="Gene3D" id="1.20.1250.20">
    <property type="entry name" value="MFS general substrate transporter like domains"/>
    <property type="match status" value="1"/>
</dbReference>
<dbReference type="PRINTS" id="PR01035">
    <property type="entry name" value="TCRTETA"/>
</dbReference>
<proteinExistence type="predicted"/>
<evidence type="ECO:0000256" key="2">
    <source>
        <dbReference type="ARBA" id="ARBA00022475"/>
    </source>
</evidence>
<feature type="transmembrane region" description="Helical" evidence="6">
    <location>
        <begin position="74"/>
        <end position="95"/>
    </location>
</feature>
<sequence length="413" mass="41938">MGAIAPKLAFPQEVDVTATEQTAPTVRQGPEPSRWAAVAAVTLGTFLLVTAEQLPIGLLTDVGSALRVSEGTAGLMVTVPSLVAAIAAPVVPTLVGRLDRRLLLLSLMGLMTLANAASALAPGFAVLVASRVLVGVAIGGFWAVAGGLAVRLVNEANVPRATAIIFGGVSAANVFGVPIGTVIGGLAGWRTAFAALGALALITVVALLAVLPPLNASQAMSPWLLTRQLRNPGVRIGILATFLLITGHFAAYTFVSPALQRLSGIDARLVGPLLFAFGIAGMAGNFAAGAALARRPYRTVQIITLTLTAAIPLFLLLGRSTIGGTALLIVWGLAFGGVSVSLQTWMIKTAPRAVEAASALWVAVFNLSIGLGALVGGIIVDSLGLPGVLWIGGAAALLAALTVWTARGNADLR</sequence>
<feature type="transmembrane region" description="Helical" evidence="6">
    <location>
        <begin position="165"/>
        <end position="187"/>
    </location>
</feature>
<dbReference type="InterPro" id="IPR001958">
    <property type="entry name" value="Tet-R_TetA/multi-R_MdtG-like"/>
</dbReference>
<dbReference type="EMBL" id="JAGEOJ010000004">
    <property type="protein sequence ID" value="MBO2447911.1"/>
    <property type="molecule type" value="Genomic_DNA"/>
</dbReference>
<keyword evidence="5 6" id="KW-0472">Membrane</keyword>
<dbReference type="AlphaFoldDB" id="A0A939P8L0"/>
<dbReference type="PANTHER" id="PTHR43124:SF3">
    <property type="entry name" value="CHLORAMPHENICOL EFFLUX PUMP RV0191"/>
    <property type="match status" value="1"/>
</dbReference>
<reference evidence="8" key="1">
    <citation type="submission" date="2021-03" db="EMBL/GenBank/DDBJ databases">
        <authorList>
            <person name="Kanchanasin P."/>
            <person name="Saeng-In P."/>
            <person name="Phongsopitanun W."/>
            <person name="Yuki M."/>
            <person name="Kudo T."/>
            <person name="Ohkuma M."/>
            <person name="Tanasupawat S."/>
        </authorList>
    </citation>
    <scope>NUCLEOTIDE SEQUENCE</scope>
    <source>
        <strain evidence="8">GKU 128</strain>
    </source>
</reference>
<feature type="transmembrane region" description="Helical" evidence="6">
    <location>
        <begin position="193"/>
        <end position="214"/>
    </location>
</feature>
<dbReference type="InterPro" id="IPR036259">
    <property type="entry name" value="MFS_trans_sf"/>
</dbReference>
<feature type="transmembrane region" description="Helical" evidence="6">
    <location>
        <begin position="102"/>
        <end position="126"/>
    </location>
</feature>
<feature type="domain" description="Major facilitator superfamily (MFS) profile" evidence="7">
    <location>
        <begin position="37"/>
        <end position="411"/>
    </location>
</feature>
<gene>
    <name evidence="8" type="ORF">J4573_12475</name>
</gene>
<feature type="transmembrane region" description="Helical" evidence="6">
    <location>
        <begin position="132"/>
        <end position="153"/>
    </location>
</feature>
<feature type="transmembrane region" description="Helical" evidence="6">
    <location>
        <begin position="359"/>
        <end position="379"/>
    </location>
</feature>
<dbReference type="Pfam" id="PF07690">
    <property type="entry name" value="MFS_1"/>
    <property type="match status" value="1"/>
</dbReference>
<feature type="transmembrane region" description="Helical" evidence="6">
    <location>
        <begin position="35"/>
        <end position="54"/>
    </location>
</feature>
<feature type="transmembrane region" description="Helical" evidence="6">
    <location>
        <begin position="385"/>
        <end position="406"/>
    </location>
</feature>
<protein>
    <submittedName>
        <fullName evidence="8">MFS transporter</fullName>
    </submittedName>
</protein>
<evidence type="ECO:0000313" key="9">
    <source>
        <dbReference type="Proteomes" id="UP000669179"/>
    </source>
</evidence>
<keyword evidence="2" id="KW-1003">Cell membrane</keyword>
<feature type="transmembrane region" description="Helical" evidence="6">
    <location>
        <begin position="234"/>
        <end position="254"/>
    </location>
</feature>
<keyword evidence="9" id="KW-1185">Reference proteome</keyword>
<dbReference type="SUPFAM" id="SSF103473">
    <property type="entry name" value="MFS general substrate transporter"/>
    <property type="match status" value="1"/>
</dbReference>
<evidence type="ECO:0000256" key="5">
    <source>
        <dbReference type="ARBA" id="ARBA00023136"/>
    </source>
</evidence>
<evidence type="ECO:0000256" key="1">
    <source>
        <dbReference type="ARBA" id="ARBA00004651"/>
    </source>
</evidence>
<name>A0A939P8L0_9ACTN</name>
<comment type="subcellular location">
    <subcellularLocation>
        <location evidence="1">Cell membrane</location>
        <topology evidence="1">Multi-pass membrane protein</topology>
    </subcellularLocation>
</comment>
<organism evidence="8 9">
    <name type="scientific">Actinomadura barringtoniae</name>
    <dbReference type="NCBI Taxonomy" id="1427535"/>
    <lineage>
        <taxon>Bacteria</taxon>
        <taxon>Bacillati</taxon>
        <taxon>Actinomycetota</taxon>
        <taxon>Actinomycetes</taxon>
        <taxon>Streptosporangiales</taxon>
        <taxon>Thermomonosporaceae</taxon>
        <taxon>Actinomadura</taxon>
    </lineage>
</organism>
<evidence type="ECO:0000256" key="3">
    <source>
        <dbReference type="ARBA" id="ARBA00022692"/>
    </source>
</evidence>
<evidence type="ECO:0000313" key="8">
    <source>
        <dbReference type="EMBL" id="MBO2447911.1"/>
    </source>
</evidence>
<dbReference type="PROSITE" id="PS50850">
    <property type="entry name" value="MFS"/>
    <property type="match status" value="1"/>
</dbReference>
<feature type="transmembrane region" description="Helical" evidence="6">
    <location>
        <begin position="274"/>
        <end position="293"/>
    </location>
</feature>
<keyword evidence="3 6" id="KW-0812">Transmembrane</keyword>
<dbReference type="InterPro" id="IPR050189">
    <property type="entry name" value="MFS_Efflux_Transporters"/>
</dbReference>
<dbReference type="InterPro" id="IPR020846">
    <property type="entry name" value="MFS_dom"/>
</dbReference>
<feature type="transmembrane region" description="Helical" evidence="6">
    <location>
        <begin position="324"/>
        <end position="347"/>
    </location>
</feature>